<proteinExistence type="predicted"/>
<evidence type="ECO:0000256" key="3">
    <source>
        <dbReference type="PROSITE-ProRule" id="PRU00339"/>
    </source>
</evidence>
<dbReference type="GeneID" id="7842986"/>
<keyword evidence="1" id="KW-0677">Repeat</keyword>
<name>Q22KN5_TETTS</name>
<evidence type="ECO:0000313" key="5">
    <source>
        <dbReference type="Proteomes" id="UP000009168"/>
    </source>
</evidence>
<keyword evidence="5" id="KW-1185">Reference proteome</keyword>
<feature type="repeat" description="TPR" evidence="3">
    <location>
        <begin position="339"/>
        <end position="372"/>
    </location>
</feature>
<gene>
    <name evidence="4" type="ORF">TTHERM_00312460</name>
</gene>
<dbReference type="InterPro" id="IPR011990">
    <property type="entry name" value="TPR-like_helical_dom_sf"/>
</dbReference>
<dbReference type="PROSITE" id="PS50005">
    <property type="entry name" value="TPR"/>
    <property type="match status" value="2"/>
</dbReference>
<dbReference type="SUPFAM" id="SSF81901">
    <property type="entry name" value="HCP-like"/>
    <property type="match status" value="1"/>
</dbReference>
<keyword evidence="2 3" id="KW-0802">TPR repeat</keyword>
<dbReference type="PANTHER" id="PTHR44858:SF18">
    <property type="entry name" value="TETRATRICOPEPTIDE REPEAT (TPR) PROTEIN"/>
    <property type="match status" value="1"/>
</dbReference>
<accession>Q22KN5</accession>
<dbReference type="InParanoid" id="Q22KN5"/>
<dbReference type="PANTHER" id="PTHR44858">
    <property type="entry name" value="TETRATRICOPEPTIDE REPEAT PROTEIN 6"/>
    <property type="match status" value="1"/>
</dbReference>
<dbReference type="SMART" id="SM00028">
    <property type="entry name" value="TPR"/>
    <property type="match status" value="3"/>
</dbReference>
<dbReference type="KEGG" id="tet:TTHERM_00312460"/>
<evidence type="ECO:0000313" key="4">
    <source>
        <dbReference type="EMBL" id="EAR85764.2"/>
    </source>
</evidence>
<evidence type="ECO:0000256" key="1">
    <source>
        <dbReference type="ARBA" id="ARBA00022737"/>
    </source>
</evidence>
<protein>
    <submittedName>
        <fullName evidence="4">Tetratricopeptide repeat protein</fullName>
    </submittedName>
</protein>
<reference evidence="5" key="1">
    <citation type="journal article" date="2006" name="PLoS Biol.">
        <title>Macronuclear genome sequence of the ciliate Tetrahymena thermophila, a model eukaryote.</title>
        <authorList>
            <person name="Eisen J.A."/>
            <person name="Coyne R.S."/>
            <person name="Wu M."/>
            <person name="Wu D."/>
            <person name="Thiagarajan M."/>
            <person name="Wortman J.R."/>
            <person name="Badger J.H."/>
            <person name="Ren Q."/>
            <person name="Amedeo P."/>
            <person name="Jones K.M."/>
            <person name="Tallon L.J."/>
            <person name="Delcher A.L."/>
            <person name="Salzberg S.L."/>
            <person name="Silva J.C."/>
            <person name="Haas B.J."/>
            <person name="Majoros W.H."/>
            <person name="Farzad M."/>
            <person name="Carlton J.M."/>
            <person name="Smith R.K. Jr."/>
            <person name="Garg J."/>
            <person name="Pearlman R.E."/>
            <person name="Karrer K.M."/>
            <person name="Sun L."/>
            <person name="Manning G."/>
            <person name="Elde N.C."/>
            <person name="Turkewitz A.P."/>
            <person name="Asai D.J."/>
            <person name="Wilkes D.E."/>
            <person name="Wang Y."/>
            <person name="Cai H."/>
            <person name="Collins K."/>
            <person name="Stewart B.A."/>
            <person name="Lee S.R."/>
            <person name="Wilamowska K."/>
            <person name="Weinberg Z."/>
            <person name="Ruzzo W.L."/>
            <person name="Wloga D."/>
            <person name="Gaertig J."/>
            <person name="Frankel J."/>
            <person name="Tsao C.-C."/>
            <person name="Gorovsky M.A."/>
            <person name="Keeling P.J."/>
            <person name="Waller R.F."/>
            <person name="Patron N.J."/>
            <person name="Cherry J.M."/>
            <person name="Stover N.A."/>
            <person name="Krieger C.J."/>
            <person name="del Toro C."/>
            <person name="Ryder H.F."/>
            <person name="Williamson S.C."/>
            <person name="Barbeau R.A."/>
            <person name="Hamilton E.P."/>
            <person name="Orias E."/>
        </authorList>
    </citation>
    <scope>NUCLEOTIDE SEQUENCE [LARGE SCALE GENOMIC DNA]</scope>
    <source>
        <strain evidence="5">SB210</strain>
    </source>
</reference>
<dbReference type="AlphaFoldDB" id="Q22KN5"/>
<dbReference type="InterPro" id="IPR050498">
    <property type="entry name" value="Ycf3"/>
</dbReference>
<dbReference type="EMBL" id="GG662498">
    <property type="protein sequence ID" value="EAR85764.2"/>
    <property type="molecule type" value="Genomic_DNA"/>
</dbReference>
<dbReference type="InterPro" id="IPR019734">
    <property type="entry name" value="TPR_rpt"/>
</dbReference>
<organism evidence="4 5">
    <name type="scientific">Tetrahymena thermophila (strain SB210)</name>
    <dbReference type="NCBI Taxonomy" id="312017"/>
    <lineage>
        <taxon>Eukaryota</taxon>
        <taxon>Sar</taxon>
        <taxon>Alveolata</taxon>
        <taxon>Ciliophora</taxon>
        <taxon>Intramacronucleata</taxon>
        <taxon>Oligohymenophorea</taxon>
        <taxon>Hymenostomatida</taxon>
        <taxon>Tetrahymenina</taxon>
        <taxon>Tetrahymenidae</taxon>
        <taxon>Tetrahymena</taxon>
    </lineage>
</organism>
<dbReference type="HOGENOM" id="CLU_042227_0_0_1"/>
<dbReference type="RefSeq" id="XP_001033427.2">
    <property type="nucleotide sequence ID" value="XM_001033427.2"/>
</dbReference>
<dbReference type="OrthoDB" id="1926212at2759"/>
<sequence>MASKEEDILIQKVKNLYYSCQIKECIQFIDDDNQIRGSYCHQMLQLYKGLSQFKAQLIQEAFNTFQNLIMENKQLKGNKVDELDVLAVIFFQLETQYFHIPKAEQFNSNLLQVCELYREQNENLDSYQKGVYLYGKGLYIFIETSREGIDEKCIQYMQEALSFQNWFNDEIIITIAWCCFIGNKIDQSCQWFQKIYEVNPRFPSLANNYALACEQLGDLKKTEKLYLEEMEVRWFNQVVINNMSLFYGEKMNDQEKQQIYQEKLINLKPMTARICHYHGVYLNKKGRQQEAIQLFKQGIQIDPSYIANYENLSEIIGATDYQNSLRLIEKCIEMYPEDGCLYTSLGRKYEVLQDHQKAIDAYTKSIQLKNYQEYKIYSSGRLSYQYYFLQNYSQALREIFKACSFKKSSTMLDHYYTYCWRICQMKKLPLKEIIQIINEQSGQVITRFEQFANKTNDKNIRSLYLVKLDYLRTILYIISYRNHVEHLLSFKNNILYWDLFID</sequence>
<evidence type="ECO:0000256" key="2">
    <source>
        <dbReference type="ARBA" id="ARBA00022803"/>
    </source>
</evidence>
<dbReference type="Proteomes" id="UP000009168">
    <property type="component" value="Unassembled WGS sequence"/>
</dbReference>
<dbReference type="FunCoup" id="Q22KN5">
    <property type="interactions" value="9"/>
</dbReference>
<dbReference type="Gene3D" id="1.25.40.10">
    <property type="entry name" value="Tetratricopeptide repeat domain"/>
    <property type="match status" value="2"/>
</dbReference>
<feature type="repeat" description="TPR" evidence="3">
    <location>
        <begin position="272"/>
        <end position="305"/>
    </location>
</feature>
<dbReference type="Pfam" id="PF13181">
    <property type="entry name" value="TPR_8"/>
    <property type="match status" value="1"/>
</dbReference>